<sequence length="72" mass="8253">MTLSSSIEEFRTKINQLVEKLEGVNNSSRTISSTEAEQLSRKFSSLMESLEEVDTELRTATELLEEIRDEWG</sequence>
<feature type="coiled-coil region" evidence="1">
    <location>
        <begin position="7"/>
        <end position="70"/>
    </location>
</feature>
<dbReference type="Proteomes" id="UP000654482">
    <property type="component" value="Unassembled WGS sequence"/>
</dbReference>
<accession>A0A8J7J2U5</accession>
<name>A0A8J7J2U5_9CYAN</name>
<proteinExistence type="predicted"/>
<dbReference type="EMBL" id="JADEWZ010000015">
    <property type="protein sequence ID" value="MBE9116569.1"/>
    <property type="molecule type" value="Genomic_DNA"/>
</dbReference>
<evidence type="ECO:0000256" key="1">
    <source>
        <dbReference type="SAM" id="Coils"/>
    </source>
</evidence>
<dbReference type="AlphaFoldDB" id="A0A8J7J2U5"/>
<evidence type="ECO:0000313" key="2">
    <source>
        <dbReference type="EMBL" id="MBE9116569.1"/>
    </source>
</evidence>
<protein>
    <submittedName>
        <fullName evidence="2">Uncharacterized protein</fullName>
    </submittedName>
</protein>
<keyword evidence="3" id="KW-1185">Reference proteome</keyword>
<gene>
    <name evidence="2" type="ORF">IQ249_11725</name>
</gene>
<dbReference type="RefSeq" id="WP_194029656.1">
    <property type="nucleotide sequence ID" value="NZ_JADEWZ010000015.1"/>
</dbReference>
<organism evidence="2 3">
    <name type="scientific">Lusitaniella coriacea LEGE 07157</name>
    <dbReference type="NCBI Taxonomy" id="945747"/>
    <lineage>
        <taxon>Bacteria</taxon>
        <taxon>Bacillati</taxon>
        <taxon>Cyanobacteriota</taxon>
        <taxon>Cyanophyceae</taxon>
        <taxon>Spirulinales</taxon>
        <taxon>Lusitaniellaceae</taxon>
        <taxon>Lusitaniella</taxon>
    </lineage>
</organism>
<reference evidence="2" key="1">
    <citation type="submission" date="2020-10" db="EMBL/GenBank/DDBJ databases">
        <authorList>
            <person name="Castelo-Branco R."/>
            <person name="Eusebio N."/>
            <person name="Adriana R."/>
            <person name="Vieira A."/>
            <person name="Brugerolle De Fraissinette N."/>
            <person name="Rezende De Castro R."/>
            <person name="Schneider M.P."/>
            <person name="Vasconcelos V."/>
            <person name="Leao P.N."/>
        </authorList>
    </citation>
    <scope>NUCLEOTIDE SEQUENCE</scope>
    <source>
        <strain evidence="2">LEGE 07157</strain>
    </source>
</reference>
<evidence type="ECO:0000313" key="3">
    <source>
        <dbReference type="Proteomes" id="UP000654482"/>
    </source>
</evidence>
<comment type="caution">
    <text evidence="2">The sequence shown here is derived from an EMBL/GenBank/DDBJ whole genome shotgun (WGS) entry which is preliminary data.</text>
</comment>
<keyword evidence="1" id="KW-0175">Coiled coil</keyword>